<dbReference type="InterPro" id="IPR024535">
    <property type="entry name" value="RHGA/B-epi-like_pectate_lyase"/>
</dbReference>
<evidence type="ECO:0000313" key="5">
    <source>
        <dbReference type="Proteomes" id="UP001058273"/>
    </source>
</evidence>
<dbReference type="InterPro" id="IPR012334">
    <property type="entry name" value="Pectin_lyas_fold"/>
</dbReference>
<feature type="domain" description="Right handed beta helix" evidence="3">
    <location>
        <begin position="97"/>
        <end position="265"/>
    </location>
</feature>
<feature type="domain" description="Rhamnogalacturonase A/B/Epimerase-like pectate lyase" evidence="2">
    <location>
        <begin position="45"/>
        <end position="90"/>
    </location>
</feature>
<dbReference type="EMBL" id="CP102451">
    <property type="protein sequence ID" value="UUV99875.1"/>
    <property type="molecule type" value="Genomic_DNA"/>
</dbReference>
<dbReference type="InterPro" id="IPR039448">
    <property type="entry name" value="Beta_helix"/>
</dbReference>
<dbReference type="InterPro" id="IPR051550">
    <property type="entry name" value="SCF-Subunits/Alg-Epimerases"/>
</dbReference>
<protein>
    <recommendedName>
        <fullName evidence="6">Pectate lyase superfamily protein domain-containing protein</fullName>
    </recommendedName>
</protein>
<evidence type="ECO:0000313" key="4">
    <source>
        <dbReference type="EMBL" id="UUV99875.1"/>
    </source>
</evidence>
<dbReference type="Gene3D" id="2.160.20.10">
    <property type="entry name" value="Single-stranded right-handed beta-helix, Pectin lyase-like"/>
    <property type="match status" value="1"/>
</dbReference>
<dbReference type="InterPro" id="IPR006626">
    <property type="entry name" value="PbH1"/>
</dbReference>
<evidence type="ECO:0000256" key="1">
    <source>
        <dbReference type="ARBA" id="ARBA00022737"/>
    </source>
</evidence>
<dbReference type="InterPro" id="IPR011050">
    <property type="entry name" value="Pectin_lyase_fold/virulence"/>
</dbReference>
<proteinExistence type="predicted"/>
<keyword evidence="5" id="KW-1185">Reference proteome</keyword>
<organism evidence="4 5">
    <name type="scientific">Vagococcus luciliae</name>
    <dbReference type="NCBI Taxonomy" id="2920380"/>
    <lineage>
        <taxon>Bacteria</taxon>
        <taxon>Bacillati</taxon>
        <taxon>Bacillota</taxon>
        <taxon>Bacilli</taxon>
        <taxon>Lactobacillales</taxon>
        <taxon>Enterococcaceae</taxon>
        <taxon>Vagococcus</taxon>
    </lineage>
</organism>
<evidence type="ECO:0008006" key="6">
    <source>
        <dbReference type="Google" id="ProtNLM"/>
    </source>
</evidence>
<gene>
    <name evidence="4" type="ORF">G314FT_20440</name>
</gene>
<keyword evidence="1" id="KW-0677">Repeat</keyword>
<dbReference type="Proteomes" id="UP001058273">
    <property type="component" value="Chromosome"/>
</dbReference>
<dbReference type="Pfam" id="PF13229">
    <property type="entry name" value="Beta_helix"/>
    <property type="match status" value="1"/>
</dbReference>
<dbReference type="SUPFAM" id="SSF51126">
    <property type="entry name" value="Pectin lyase-like"/>
    <property type="match status" value="1"/>
</dbReference>
<sequence length="498" mass="55578">MKYTKYFVLLGMIATFFFMSIKVEAVSSKDLMKKYNIEVEEKNVIDVSDFGAVGNGKDDDTKNIQKALDEVGGSKEKVVYFPKGTYMINTNDSESTKENVQRFVNTSVGLKVKSNTTILMDDDAILKAIPNEFYSYTVLNLKESSNVSIYGGQILGDREDHIYKYAKLRRGNPEYNGETGWGILMVSSSNIIIDNVTISDMWGDGIDLFADKESKTSNSNIKIKNSHISNNRRQGISIENAENLLIENNVIEKTKGTDPSAGINIEPADFKNHSLRAVKDVIIRKNKFLNNDDAGVLLYGMGEKVFYDKDDDGNQQKAQIDNILISENDFDGNNTNHQNVQDGAWVGAYNGQIMIVGASNVDVHNNKLTNPKPLGSMDNTNAQFKANSNPYAGILVGYSDSVNIWDNQMKNQNISVINQWSPEGTFAYSNSTNIVIGNNDLKEVVLAEEGKNKPDVTQDKNFKKSVDGEVDSTVSKIDKELKKDSLFERIITKIKSWF</sequence>
<evidence type="ECO:0000259" key="2">
    <source>
        <dbReference type="Pfam" id="PF12708"/>
    </source>
</evidence>
<dbReference type="Pfam" id="PF12708">
    <property type="entry name" value="Pect-lyase_RHGA_epim"/>
    <property type="match status" value="1"/>
</dbReference>
<evidence type="ECO:0000259" key="3">
    <source>
        <dbReference type="Pfam" id="PF13229"/>
    </source>
</evidence>
<dbReference type="SMART" id="SM00710">
    <property type="entry name" value="PbH1"/>
    <property type="match status" value="6"/>
</dbReference>
<reference evidence="4" key="1">
    <citation type="submission" date="2022-08" db="EMBL/GenBank/DDBJ databases">
        <title>Genome sequence of Vagococcus luciliae DSM 112651.</title>
        <authorList>
            <person name="Juan G."/>
            <person name="Anja P."/>
            <person name="Rolf D."/>
            <person name="Kampfer P."/>
            <person name="Vilcinskas A."/>
        </authorList>
    </citation>
    <scope>NUCLEOTIDE SEQUENCE</scope>
    <source>
        <strain evidence="4">G314FT</strain>
    </source>
</reference>
<accession>A0ABY5P1U8</accession>
<dbReference type="RefSeq" id="WP_257701318.1">
    <property type="nucleotide sequence ID" value="NZ_CP102451.1"/>
</dbReference>
<name>A0ABY5P1U8_9ENTE</name>
<reference evidence="4" key="2">
    <citation type="submission" date="2022-08" db="EMBL/GenBank/DDBJ databases">
        <authorList>
            <person name="Poehlein A."/>
            <person name="Guzman J."/>
            <person name="Daniel R."/>
            <person name="Vilcinskas A."/>
        </authorList>
    </citation>
    <scope>NUCLEOTIDE SEQUENCE</scope>
    <source>
        <strain evidence="4">G314FT</strain>
    </source>
</reference>
<dbReference type="PANTHER" id="PTHR22990:SF15">
    <property type="entry name" value="F-BOX ONLY PROTEIN 10"/>
    <property type="match status" value="1"/>
</dbReference>
<dbReference type="PANTHER" id="PTHR22990">
    <property type="entry name" value="F-BOX ONLY PROTEIN"/>
    <property type="match status" value="1"/>
</dbReference>